<dbReference type="HOGENOM" id="CLU_186840_0_0_11"/>
<dbReference type="AlphaFoldDB" id="A0A024JV20"/>
<sequence length="86" mass="9696">MLIQPTLRRAQSPRSVRRVTFPKVGQCFDIEITRETDGWIVRVPEIAAVARASRRATVDLVARECIAARTGIPVGYIIVYVTKETR</sequence>
<accession>A0A024JV20</accession>
<name>A0A024JV20_9MYCO</name>
<dbReference type="eggNOG" id="ENOG50303MC">
    <property type="taxonomic scope" value="Bacteria"/>
</dbReference>
<dbReference type="Proteomes" id="UP000028880">
    <property type="component" value="Unassembled WGS sequence"/>
</dbReference>
<protein>
    <submittedName>
        <fullName evidence="1">Long chain fatty acid-CoA synthetase Faa4p</fullName>
    </submittedName>
</protein>
<evidence type="ECO:0000313" key="1">
    <source>
        <dbReference type="EMBL" id="CDO87665.1"/>
    </source>
</evidence>
<reference evidence="1" key="2">
    <citation type="submission" date="2014-04" db="EMBL/GenBank/DDBJ databases">
        <authorList>
            <person name="Urmite Genomes U."/>
        </authorList>
    </citation>
    <scope>NUCLEOTIDE SEQUENCE</scope>
    <source>
        <strain evidence="1">DSM 44626</strain>
    </source>
</reference>
<reference evidence="1" key="1">
    <citation type="journal article" date="2014" name="Genome Announc.">
        <title>Draft Genome Sequence of Mycobacterium triplex DSM 44626.</title>
        <authorList>
            <person name="Sassi M."/>
            <person name="Croce O."/>
            <person name="Robert C."/>
            <person name="Raoult D."/>
            <person name="Drancourt M."/>
        </authorList>
    </citation>
    <scope>NUCLEOTIDE SEQUENCE [LARGE SCALE GENOMIC DNA]</scope>
    <source>
        <strain evidence="1">DSM 44626</strain>
    </source>
</reference>
<dbReference type="STRING" id="47839.BN973_02021"/>
<organism evidence="1">
    <name type="scientific">Mycobacterium triplex</name>
    <dbReference type="NCBI Taxonomy" id="47839"/>
    <lineage>
        <taxon>Bacteria</taxon>
        <taxon>Bacillati</taxon>
        <taxon>Actinomycetota</taxon>
        <taxon>Actinomycetes</taxon>
        <taxon>Mycobacteriales</taxon>
        <taxon>Mycobacteriaceae</taxon>
        <taxon>Mycobacterium</taxon>
        <taxon>Mycobacterium simiae complex</taxon>
    </lineage>
</organism>
<dbReference type="EMBL" id="HG964446">
    <property type="protein sequence ID" value="CDO87665.1"/>
    <property type="molecule type" value="Genomic_DNA"/>
</dbReference>
<proteinExistence type="predicted"/>
<gene>
    <name evidence="1" type="ORF">BN973_02021</name>
</gene>